<keyword evidence="2" id="KW-0812">Transmembrane</keyword>
<dbReference type="InterPro" id="IPR021147">
    <property type="entry name" value="DUF697"/>
</dbReference>
<dbReference type="GeneID" id="94546588"/>
<dbReference type="Pfam" id="PF05128">
    <property type="entry name" value="DUF697"/>
    <property type="match status" value="1"/>
</dbReference>
<dbReference type="EMBL" id="QRAS01000003">
    <property type="protein sequence ID" value="RDL05256.1"/>
    <property type="molecule type" value="Genomic_DNA"/>
</dbReference>
<evidence type="ECO:0000256" key="2">
    <source>
        <dbReference type="ARBA" id="ARBA00022692"/>
    </source>
</evidence>
<organism evidence="5 6">
    <name type="scientific">Weissella soli</name>
    <dbReference type="NCBI Taxonomy" id="155866"/>
    <lineage>
        <taxon>Bacteria</taxon>
        <taxon>Bacillati</taxon>
        <taxon>Bacillota</taxon>
        <taxon>Bacilli</taxon>
        <taxon>Lactobacillales</taxon>
        <taxon>Lactobacillaceae</taxon>
        <taxon>Weissella</taxon>
    </lineage>
</organism>
<comment type="subcellular location">
    <subcellularLocation>
        <location evidence="1">Membrane</location>
        <topology evidence="1">Multi-pass membrane protein</topology>
    </subcellularLocation>
</comment>
<reference evidence="5 6" key="1">
    <citation type="submission" date="2018-07" db="EMBL/GenBank/DDBJ databases">
        <title>Genomic Encyclopedia of Type Strains, Phase III (KMG-III): the genomes of soil and plant-associated and newly described type strains.</title>
        <authorList>
            <person name="Whitman W."/>
        </authorList>
    </citation>
    <scope>NUCLEOTIDE SEQUENCE [LARGE SCALE GENOMIC DNA]</scope>
    <source>
        <strain evidence="5 6">CECT 7031</strain>
    </source>
</reference>
<gene>
    <name evidence="5" type="ORF">DFP99_1205</name>
</gene>
<dbReference type="RefSeq" id="WP_070230584.1">
    <property type="nucleotide sequence ID" value="NZ_BJYO01000005.1"/>
</dbReference>
<dbReference type="GO" id="GO:0016020">
    <property type="term" value="C:membrane"/>
    <property type="evidence" value="ECO:0007669"/>
    <property type="project" value="UniProtKB-SubCell"/>
</dbReference>
<evidence type="ECO:0000256" key="4">
    <source>
        <dbReference type="ARBA" id="ARBA00023136"/>
    </source>
</evidence>
<evidence type="ECO:0000313" key="6">
    <source>
        <dbReference type="Proteomes" id="UP000254912"/>
    </source>
</evidence>
<evidence type="ECO:0000256" key="3">
    <source>
        <dbReference type="ARBA" id="ARBA00022989"/>
    </source>
</evidence>
<evidence type="ECO:0000256" key="1">
    <source>
        <dbReference type="ARBA" id="ARBA00004141"/>
    </source>
</evidence>
<comment type="caution">
    <text evidence="5">The sequence shown here is derived from an EMBL/GenBank/DDBJ whole genome shotgun (WGS) entry which is preliminary data.</text>
</comment>
<dbReference type="OrthoDB" id="9255830at2"/>
<dbReference type="KEGG" id="wso:WSWS_01403"/>
<keyword evidence="6" id="KW-1185">Reference proteome</keyword>
<keyword evidence="4" id="KW-0472">Membrane</keyword>
<protein>
    <submittedName>
        <fullName evidence="5">Uncharacterized protein (DUF697 family)</fullName>
    </submittedName>
</protein>
<proteinExistence type="predicted"/>
<accession>A0A288QYT8</accession>
<evidence type="ECO:0000313" key="5">
    <source>
        <dbReference type="EMBL" id="RDL05256.1"/>
    </source>
</evidence>
<dbReference type="Proteomes" id="UP000254912">
    <property type="component" value="Unassembled WGS sequence"/>
</dbReference>
<sequence length="156" mass="16460">MIKKTIRTVQEVATGLTQRQQAAAIIHTATIAAAGVGASPVPFADEVVIVPAQVGMITALYKLYGKEINAGFARGMSSATMATTFAHLTLGNFMKILPGVGTITGGIINASFAATVTETMGWKLVERLEKGAEVQQEDLNQAVKKALRLFGKAKNK</sequence>
<dbReference type="AlphaFoldDB" id="A0A288QYT8"/>
<keyword evidence="3" id="KW-1133">Transmembrane helix</keyword>
<name>A0A288QYT8_9LACO</name>